<accession>A0ABW0G1E7</accession>
<evidence type="ECO:0000313" key="3">
    <source>
        <dbReference type="Proteomes" id="UP001596166"/>
    </source>
</evidence>
<keyword evidence="1" id="KW-1133">Transmembrane helix</keyword>
<dbReference type="RefSeq" id="WP_376993325.1">
    <property type="nucleotide sequence ID" value="NZ_JBHSLC010000002.1"/>
</dbReference>
<feature type="transmembrane region" description="Helical" evidence="1">
    <location>
        <begin position="30"/>
        <end position="52"/>
    </location>
</feature>
<organism evidence="2 3">
    <name type="scientific">Azospirillum himalayense</name>
    <dbReference type="NCBI Taxonomy" id="654847"/>
    <lineage>
        <taxon>Bacteria</taxon>
        <taxon>Pseudomonadati</taxon>
        <taxon>Pseudomonadota</taxon>
        <taxon>Alphaproteobacteria</taxon>
        <taxon>Rhodospirillales</taxon>
        <taxon>Azospirillaceae</taxon>
        <taxon>Azospirillum</taxon>
    </lineage>
</organism>
<reference evidence="3" key="1">
    <citation type="journal article" date="2019" name="Int. J. Syst. Evol. Microbiol.">
        <title>The Global Catalogue of Microorganisms (GCM) 10K type strain sequencing project: providing services to taxonomists for standard genome sequencing and annotation.</title>
        <authorList>
            <consortium name="The Broad Institute Genomics Platform"/>
            <consortium name="The Broad Institute Genome Sequencing Center for Infectious Disease"/>
            <person name="Wu L."/>
            <person name="Ma J."/>
        </authorList>
    </citation>
    <scope>NUCLEOTIDE SEQUENCE [LARGE SCALE GENOMIC DNA]</scope>
    <source>
        <strain evidence="3">CCUG 58760</strain>
    </source>
</reference>
<dbReference type="EMBL" id="JBHSLC010000002">
    <property type="protein sequence ID" value="MFC5353498.1"/>
    <property type="molecule type" value="Genomic_DNA"/>
</dbReference>
<proteinExistence type="predicted"/>
<keyword evidence="3" id="KW-1185">Reference proteome</keyword>
<dbReference type="Proteomes" id="UP001596166">
    <property type="component" value="Unassembled WGS sequence"/>
</dbReference>
<evidence type="ECO:0008006" key="4">
    <source>
        <dbReference type="Google" id="ProtNLM"/>
    </source>
</evidence>
<protein>
    <recommendedName>
        <fullName evidence="4">Diacylglycerol kinase</fullName>
    </recommendedName>
</protein>
<sequence length="54" mass="5481">MRSALEDPAVAGPLEAAERARSELATDVKIAGAVAFSAFTIAIWAGALALLLPS</sequence>
<name>A0ABW0G1E7_9PROT</name>
<evidence type="ECO:0000313" key="2">
    <source>
        <dbReference type="EMBL" id="MFC5353498.1"/>
    </source>
</evidence>
<keyword evidence="1" id="KW-0472">Membrane</keyword>
<gene>
    <name evidence="2" type="ORF">ACFPMG_00635</name>
</gene>
<keyword evidence="1" id="KW-0812">Transmembrane</keyword>
<comment type="caution">
    <text evidence="2">The sequence shown here is derived from an EMBL/GenBank/DDBJ whole genome shotgun (WGS) entry which is preliminary data.</text>
</comment>
<evidence type="ECO:0000256" key="1">
    <source>
        <dbReference type="SAM" id="Phobius"/>
    </source>
</evidence>